<evidence type="ECO:0008006" key="4">
    <source>
        <dbReference type="Google" id="ProtNLM"/>
    </source>
</evidence>
<keyword evidence="1" id="KW-0472">Membrane</keyword>
<dbReference type="RefSeq" id="XP_002669249.1">
    <property type="nucleotide sequence ID" value="XM_002669203.1"/>
</dbReference>
<organism evidence="3">
    <name type="scientific">Naegleria gruberi</name>
    <name type="common">Amoeba</name>
    <dbReference type="NCBI Taxonomy" id="5762"/>
    <lineage>
        <taxon>Eukaryota</taxon>
        <taxon>Discoba</taxon>
        <taxon>Heterolobosea</taxon>
        <taxon>Tetramitia</taxon>
        <taxon>Eutetramitia</taxon>
        <taxon>Vahlkampfiidae</taxon>
        <taxon>Naegleria</taxon>
    </lineage>
</organism>
<gene>
    <name evidence="2" type="ORF">NAEGRDRAFT_59983</name>
</gene>
<keyword evidence="3" id="KW-1185">Reference proteome</keyword>
<reference evidence="2 3" key="1">
    <citation type="journal article" date="2010" name="Cell">
        <title>The genome of Naegleria gruberi illuminates early eukaryotic versatility.</title>
        <authorList>
            <person name="Fritz-Laylin L.K."/>
            <person name="Prochnik S.E."/>
            <person name="Ginger M.L."/>
            <person name="Dacks J.B."/>
            <person name="Carpenter M.L."/>
            <person name="Field M.C."/>
            <person name="Kuo A."/>
            <person name="Paredez A."/>
            <person name="Chapman J."/>
            <person name="Pham J."/>
            <person name="Shu S."/>
            <person name="Neupane R."/>
            <person name="Cipriano M."/>
            <person name="Mancuso J."/>
            <person name="Tu H."/>
            <person name="Salamov A."/>
            <person name="Lindquist E."/>
            <person name="Shapiro H."/>
            <person name="Lucas S."/>
            <person name="Grigoriev I.V."/>
            <person name="Cande W.Z."/>
            <person name="Fulton C."/>
            <person name="Rokhsar D.S."/>
            <person name="Dawson S.C."/>
        </authorList>
    </citation>
    <scope>NUCLEOTIDE SEQUENCE [LARGE SCALE GENOMIC DNA]</scope>
    <source>
        <strain evidence="2 3">NEG-M</strain>
    </source>
</reference>
<dbReference type="GeneID" id="8856524"/>
<dbReference type="Proteomes" id="UP000006671">
    <property type="component" value="Unassembled WGS sequence"/>
</dbReference>
<dbReference type="KEGG" id="ngr:NAEGRDRAFT_59983"/>
<dbReference type="AlphaFoldDB" id="D2W320"/>
<feature type="transmembrane region" description="Helical" evidence="1">
    <location>
        <begin position="12"/>
        <end position="30"/>
    </location>
</feature>
<dbReference type="PROSITE" id="PS51257">
    <property type="entry name" value="PROKAR_LIPOPROTEIN"/>
    <property type="match status" value="1"/>
</dbReference>
<protein>
    <recommendedName>
        <fullName evidence="4">Lipoprotein</fullName>
    </recommendedName>
</protein>
<dbReference type="InParanoid" id="D2W320"/>
<keyword evidence="1" id="KW-1133">Transmembrane helix</keyword>
<evidence type="ECO:0000256" key="1">
    <source>
        <dbReference type="SAM" id="Phobius"/>
    </source>
</evidence>
<dbReference type="EMBL" id="GG738929">
    <property type="protein sequence ID" value="EFC36505.1"/>
    <property type="molecule type" value="Genomic_DNA"/>
</dbReference>
<proteinExistence type="predicted"/>
<keyword evidence="1" id="KW-0812">Transmembrane</keyword>
<evidence type="ECO:0000313" key="2">
    <source>
        <dbReference type="EMBL" id="EFC36505.1"/>
    </source>
</evidence>
<sequence>MKYSKQQSTRTVVGLIVLVLMLCSCCWLVVANSTTQQQQQLENSITKHDLKLLKILAKLSRGKLMKELGEKFTHDNTILADYNFVNGMKDILPHMKVIIKTVVVGSNMTEPMVVKEQRKEFNGEMKKYLPEIFGKFKNVFGNFVKDLSSDINFTMPEKSLWKQFLKISRRAHKQFVKGKWNHSVKEVNNKDALYWRQVKDMMKQFKTSNETNVPKKSSSQQEFKTVDEKQYWKDVLKMIKELKKDSKQPVDAKKEEDRKYWRQVKGMMKEFRKPQDNKKEEDKKYWRQVSSLIKSFGKDRMKKPYGLVDEKKESDRTYWINVKRMIKENFESPKKETSPKDVAYWRDVHKMIKDVSIKKKLDQDREFISKPLERKLRKWSPSHRVLNKKLRKEMKPALKMITLISFQSSGNSTKEISKNLKQVLYNVVPYLKEHAKKGGKLNILQVTPLIKEGVKDMIIRDTKLMGSTFRKNMWNLITKLNKHIFENPTSFKMEGLKLPFSMLKKMNKTIKSIRKIDDFDMLADSL</sequence>
<accession>D2W320</accession>
<evidence type="ECO:0000313" key="3">
    <source>
        <dbReference type="Proteomes" id="UP000006671"/>
    </source>
</evidence>
<dbReference type="VEuPathDB" id="AmoebaDB:NAEGRDRAFT_59983"/>
<name>D2W320_NAEGR</name>